<accession>A0ABT5WMY7</accession>
<keyword evidence="2" id="KW-1185">Reference proteome</keyword>
<evidence type="ECO:0000313" key="1">
    <source>
        <dbReference type="EMBL" id="MDE8650637.1"/>
    </source>
</evidence>
<dbReference type="EMBL" id="JARESE010000007">
    <property type="protein sequence ID" value="MDE8650637.1"/>
    <property type="molecule type" value="Genomic_DNA"/>
</dbReference>
<protein>
    <submittedName>
        <fullName evidence="1">Uncharacterized protein</fullName>
    </submittedName>
</protein>
<proteinExistence type="predicted"/>
<reference evidence="1 2" key="1">
    <citation type="submission" date="2023-03" db="EMBL/GenBank/DDBJ databases">
        <title>NovoSphingobium album sp. nov. isolated from polycyclic aromatic hydrocarbons- and heavy-metal polluted soil.</title>
        <authorList>
            <person name="Liu Z."/>
            <person name="Wang K."/>
        </authorList>
    </citation>
    <scope>NUCLEOTIDE SEQUENCE [LARGE SCALE GENOMIC DNA]</scope>
    <source>
        <strain evidence="1 2">H3SJ31-1</strain>
    </source>
</reference>
<gene>
    <name evidence="1" type="ORF">PYV00_02760</name>
</gene>
<name>A0ABT5WMY7_9SPHN</name>
<evidence type="ECO:0000313" key="2">
    <source>
        <dbReference type="Proteomes" id="UP001216253"/>
    </source>
</evidence>
<comment type="caution">
    <text evidence="1">The sequence shown here is derived from an EMBL/GenBank/DDBJ whole genome shotgun (WGS) entry which is preliminary data.</text>
</comment>
<organism evidence="1 2">
    <name type="scientific">Novosphingobium album</name>
    <name type="common">ex Liu et al. 2023</name>
    <dbReference type="NCBI Taxonomy" id="3031130"/>
    <lineage>
        <taxon>Bacteria</taxon>
        <taxon>Pseudomonadati</taxon>
        <taxon>Pseudomonadota</taxon>
        <taxon>Alphaproteobacteria</taxon>
        <taxon>Sphingomonadales</taxon>
        <taxon>Sphingomonadaceae</taxon>
        <taxon>Novosphingobium</taxon>
    </lineage>
</organism>
<sequence>MEVPVSGWLVSVTYEMSGGLPTHEALFVCWVSDKEEALRKVSDFEPRGSQIPPRLIAEVPDSALRGLKLSPGQTGLLIADTTKP</sequence>
<dbReference type="Proteomes" id="UP001216253">
    <property type="component" value="Unassembled WGS sequence"/>
</dbReference>